<evidence type="ECO:0000256" key="5">
    <source>
        <dbReference type="ARBA" id="ARBA00023136"/>
    </source>
</evidence>
<organism evidence="8 9">
    <name type="scientific">Limulus polyphemus</name>
    <name type="common">Atlantic horseshoe crab</name>
    <dbReference type="NCBI Taxonomy" id="6850"/>
    <lineage>
        <taxon>Eukaryota</taxon>
        <taxon>Metazoa</taxon>
        <taxon>Ecdysozoa</taxon>
        <taxon>Arthropoda</taxon>
        <taxon>Chelicerata</taxon>
        <taxon>Merostomata</taxon>
        <taxon>Xiphosura</taxon>
        <taxon>Limulidae</taxon>
        <taxon>Limulus</taxon>
    </lineage>
</organism>
<dbReference type="Proteomes" id="UP000694941">
    <property type="component" value="Unplaced"/>
</dbReference>
<dbReference type="GeneID" id="106465343"/>
<sequence>MGRLLFYDDHVKDLINNMIKEKNHKIGLVFGQNTLEKDFVVHLTEVPAKEKEEEIGTEQNSEELKSSKNTTKKRETDELDEAWISQHGKQVTRMLPGGLEVLGIFFISPVETYINLQPKLRQILFALNKALSRDLRFNISSDSLERILLHICPITNKITSRTFDVSDYKSTAKPADFKYQSSPFRWHRLNSRYTIDAWIPVSKDQYKQNLLKQIHSGLSPSYIAVINATALIDREMREDRDLLDPAGEKKKGKQRSKEQSAQKSFDVDLFLSLLTNNNNLKEVEPIDCVASMVVKGTIQCRGYVHSKATVADAIRAVKQDIIRSLMARCEIQCEDLLLIEEEQNDPSVVHELPRRVFAPLSQSELTVCDYLFQGDSAGDCLNAFQDLLGLNIAENEVEMDCECAPISLQNYDADVEERLSDAEELVTTGAKNLIVPVISAAVAALAAGLSYLLLQDT</sequence>
<dbReference type="PANTHER" id="PTHR33966">
    <property type="entry name" value="PROTEIN ODR-4 HOMOLOG"/>
    <property type="match status" value="1"/>
</dbReference>
<evidence type="ECO:0000256" key="6">
    <source>
        <dbReference type="SAM" id="MobiDB-lite"/>
    </source>
</evidence>
<proteinExistence type="inferred from homology"/>
<evidence type="ECO:0000256" key="4">
    <source>
        <dbReference type="ARBA" id="ARBA00022989"/>
    </source>
</evidence>
<dbReference type="PANTHER" id="PTHR33966:SF1">
    <property type="entry name" value="PROTEIN ODR-4 HOMOLOG"/>
    <property type="match status" value="1"/>
</dbReference>
<keyword evidence="3 7" id="KW-0812">Transmembrane</keyword>
<feature type="region of interest" description="Disordered" evidence="6">
    <location>
        <begin position="50"/>
        <end position="79"/>
    </location>
</feature>
<name>A0ABM1BFL6_LIMPO</name>
<gene>
    <name evidence="9" type="primary">LOC106465343</name>
</gene>
<dbReference type="RefSeq" id="XP_013781013.1">
    <property type="nucleotide sequence ID" value="XM_013925559.2"/>
</dbReference>
<comment type="similarity">
    <text evidence="2">Belongs to the ODR-4 family.</text>
</comment>
<evidence type="ECO:0000256" key="3">
    <source>
        <dbReference type="ARBA" id="ARBA00022692"/>
    </source>
</evidence>
<comment type="subcellular location">
    <subcellularLocation>
        <location evidence="1">Membrane</location>
    </subcellularLocation>
</comment>
<dbReference type="InterPro" id="IPR029454">
    <property type="entry name" value="ODR-4-like"/>
</dbReference>
<evidence type="ECO:0000256" key="2">
    <source>
        <dbReference type="ARBA" id="ARBA00010131"/>
    </source>
</evidence>
<evidence type="ECO:0000313" key="8">
    <source>
        <dbReference type="Proteomes" id="UP000694941"/>
    </source>
</evidence>
<evidence type="ECO:0000256" key="7">
    <source>
        <dbReference type="SAM" id="Phobius"/>
    </source>
</evidence>
<evidence type="ECO:0000256" key="1">
    <source>
        <dbReference type="ARBA" id="ARBA00004370"/>
    </source>
</evidence>
<feature type="transmembrane region" description="Helical" evidence="7">
    <location>
        <begin position="433"/>
        <end position="454"/>
    </location>
</feature>
<keyword evidence="8" id="KW-1185">Reference proteome</keyword>
<keyword evidence="5 7" id="KW-0472">Membrane</keyword>
<accession>A0ABM1BFL6</accession>
<evidence type="ECO:0000313" key="9">
    <source>
        <dbReference type="RefSeq" id="XP_013781013.1"/>
    </source>
</evidence>
<reference evidence="9" key="1">
    <citation type="submission" date="2025-08" db="UniProtKB">
        <authorList>
            <consortium name="RefSeq"/>
        </authorList>
    </citation>
    <scope>IDENTIFICATION</scope>
    <source>
        <tissue evidence="9">Muscle</tissue>
    </source>
</reference>
<feature type="compositionally biased region" description="Basic and acidic residues" evidence="6">
    <location>
        <begin position="62"/>
        <end position="76"/>
    </location>
</feature>
<protein>
    <submittedName>
        <fullName evidence="9">Protein odr-4 homolog</fullName>
    </submittedName>
</protein>
<keyword evidence="4 7" id="KW-1133">Transmembrane helix</keyword>
<dbReference type="Pfam" id="PF14778">
    <property type="entry name" value="ODR4-like"/>
    <property type="match status" value="1"/>
</dbReference>